<accession>A0ABV7DDU7</accession>
<dbReference type="RefSeq" id="WP_257314426.1">
    <property type="nucleotide sequence ID" value="NZ_JANFDG010000006.1"/>
</dbReference>
<sequence>MGEIRGEKVVFRRQDIVPLHALPSAQAHEPLVLRCAGRSRSGFAFRVLAAVLAITAALAALLAGLVESGMFDRTLNARAVAALNHALGPRYSASVEHTVLRLAGFDGFALKAENARIVEAGSARELATTESVAMVLDPIALMSGRIAISRLDIAGARFDAALLPESAPLDLAQLRVSDVPDYLEATFGQLDGIRRLIVDNGMETVSVSDLGAVFRGPGGRPVEIAVPRLDFSRDADGVMRIGGRFAMNGDEGEIDLSAAGGDESAIDRLDGAIRSVALETFLLERDDAGAPRAGVQSVADIRVHARREAEGGAPALGLDIALAEGALYADGIAALLRPATLQASYNFDKGSIELASKGIGVGQSLFPFTGGLIDLDRISDRGEKGFAIDLLFRNAVSRPEDTGEAPIRFDAKASGRYLPGAGSLLFEELAVSSEKGAFAGSLALRFGGPAPEVSFVMIADRVDSAAVKQFWPFWLGKTARAWAAKNIFGGTVTNGRIELFMAGDRKREPGVPLDLGPEELKIDFELEGARMNVAGDIPPLRDTSGKFRLRGGRTEVTIAGGTAYLSSGRSVALKGGTFVLPEGYRKPLMAEMDIEVAGKADAVAELVTYRPIRALPPTGFVPEDFSGAVTAKVKARFGLIGRQNPPPPEWTAALALDGVDVNKPVSGHRIANVRGTLAIDANRADLDAKGEIEGVPLGIRLTEPVAKDAGVTRQLVLSGTLGDADRRKLLPGLDDIVSGKVEVRLEQTGDGPRLVEADVGAAAVSVPWIGWTKGSGIAAKVSFRAETKDAVTRVSGFSFTGDGFSVAGDMVLRGTALDTADFSTVRLSAEDRFRLRVERGKSGYSAVATGEVADIRPVLARLKTAGGGGKSGERGQSASVRATLKRAIGFNGEGLSNVSLTYETNGRRVSGLGLEALTDGGAPVVANLARRGKNDVIELTSGDAGAVARFTDIYRHMRGGLLNVRLRETAGQGWSGTVDIRKFSLVGEERLRSLVSTPTGEGGKSLNDAVRRQIDVSTVSFDRGFARLKVKDGTLAVENGVVRGQTVGATFQGTVRDAGGRTDMTGTFMPAYGLNRLFAELPLIGVILGNGRDRGLIGITFKLSGAFETPRLTINPLSIIAPGVFRNIFEFQ</sequence>
<evidence type="ECO:0000313" key="2">
    <source>
        <dbReference type="EMBL" id="MFC3072857.1"/>
    </source>
</evidence>
<protein>
    <submittedName>
        <fullName evidence="2">DUF3971 domain-containing protein</fullName>
    </submittedName>
</protein>
<gene>
    <name evidence="2" type="ORF">ACFOHH_07080</name>
</gene>
<evidence type="ECO:0000313" key="3">
    <source>
        <dbReference type="Proteomes" id="UP001595377"/>
    </source>
</evidence>
<comment type="caution">
    <text evidence="2">The sequence shown here is derived from an EMBL/GenBank/DDBJ whole genome shotgun (WGS) entry which is preliminary data.</text>
</comment>
<organism evidence="2 3">
    <name type="scientific">Shinella pollutisoli</name>
    <dbReference type="NCBI Taxonomy" id="2250594"/>
    <lineage>
        <taxon>Bacteria</taxon>
        <taxon>Pseudomonadati</taxon>
        <taxon>Pseudomonadota</taxon>
        <taxon>Alphaproteobacteria</taxon>
        <taxon>Hyphomicrobiales</taxon>
        <taxon>Rhizobiaceae</taxon>
        <taxon>Shinella</taxon>
    </lineage>
</organism>
<feature type="transmembrane region" description="Helical" evidence="1">
    <location>
        <begin position="43"/>
        <end position="66"/>
    </location>
</feature>
<keyword evidence="1" id="KW-1133">Transmembrane helix</keyword>
<dbReference type="EMBL" id="JBHRSP010000012">
    <property type="protein sequence ID" value="MFC3072857.1"/>
    <property type="molecule type" value="Genomic_DNA"/>
</dbReference>
<reference evidence="3" key="1">
    <citation type="journal article" date="2019" name="Int. J. Syst. Evol. Microbiol.">
        <title>The Global Catalogue of Microorganisms (GCM) 10K type strain sequencing project: providing services to taxonomists for standard genome sequencing and annotation.</title>
        <authorList>
            <consortium name="The Broad Institute Genomics Platform"/>
            <consortium name="The Broad Institute Genome Sequencing Center for Infectious Disease"/>
            <person name="Wu L."/>
            <person name="Ma J."/>
        </authorList>
    </citation>
    <scope>NUCLEOTIDE SEQUENCE [LARGE SCALE GENOMIC DNA]</scope>
    <source>
        <strain evidence="3">KCTC 52677</strain>
    </source>
</reference>
<name>A0ABV7DDU7_9HYPH</name>
<evidence type="ECO:0000256" key="1">
    <source>
        <dbReference type="SAM" id="Phobius"/>
    </source>
</evidence>
<keyword evidence="1" id="KW-0472">Membrane</keyword>
<dbReference type="Proteomes" id="UP001595377">
    <property type="component" value="Unassembled WGS sequence"/>
</dbReference>
<proteinExistence type="predicted"/>
<keyword evidence="1" id="KW-0812">Transmembrane</keyword>
<keyword evidence="3" id="KW-1185">Reference proteome</keyword>